<sequence>KSRCEQLDAEKQRLSDELERRTTEFDRDRSRQNVERVSSNLLQQSFEEVPIHSIGATRGEMVECAELRETVAVLTAQCAQLDEANRASQQYCQTQVQDILSKLQDFVSADENTSLDTAVERIVEQISKERAHFH</sequence>
<protein>
    <submittedName>
        <fullName evidence="2">Uncharacterized protein</fullName>
    </submittedName>
</protein>
<evidence type="ECO:0000313" key="3">
    <source>
        <dbReference type="Proteomes" id="UP000681967"/>
    </source>
</evidence>
<feature type="region of interest" description="Disordered" evidence="1">
    <location>
        <begin position="1"/>
        <end position="32"/>
    </location>
</feature>
<feature type="non-terminal residue" evidence="2">
    <location>
        <position position="1"/>
    </location>
</feature>
<accession>A0A8S3GF40</accession>
<organism evidence="2 3">
    <name type="scientific">Rotaria magnacalcarata</name>
    <dbReference type="NCBI Taxonomy" id="392030"/>
    <lineage>
        <taxon>Eukaryota</taxon>
        <taxon>Metazoa</taxon>
        <taxon>Spiralia</taxon>
        <taxon>Gnathifera</taxon>
        <taxon>Rotifera</taxon>
        <taxon>Eurotatoria</taxon>
        <taxon>Bdelloidea</taxon>
        <taxon>Philodinida</taxon>
        <taxon>Philodinidae</taxon>
        <taxon>Rotaria</taxon>
    </lineage>
</organism>
<dbReference type="EMBL" id="CAJOBH010267311">
    <property type="protein sequence ID" value="CAF5162039.1"/>
    <property type="molecule type" value="Genomic_DNA"/>
</dbReference>
<dbReference type="Proteomes" id="UP000681967">
    <property type="component" value="Unassembled WGS sequence"/>
</dbReference>
<comment type="caution">
    <text evidence="2">The sequence shown here is derived from an EMBL/GenBank/DDBJ whole genome shotgun (WGS) entry which is preliminary data.</text>
</comment>
<reference evidence="2" key="1">
    <citation type="submission" date="2021-02" db="EMBL/GenBank/DDBJ databases">
        <authorList>
            <person name="Nowell W R."/>
        </authorList>
    </citation>
    <scope>NUCLEOTIDE SEQUENCE</scope>
</reference>
<feature type="non-terminal residue" evidence="2">
    <location>
        <position position="134"/>
    </location>
</feature>
<evidence type="ECO:0000256" key="1">
    <source>
        <dbReference type="SAM" id="MobiDB-lite"/>
    </source>
</evidence>
<dbReference type="AlphaFoldDB" id="A0A8S3GF40"/>
<name>A0A8S3GF40_9BILA</name>
<proteinExistence type="predicted"/>
<evidence type="ECO:0000313" key="2">
    <source>
        <dbReference type="EMBL" id="CAF5162039.1"/>
    </source>
</evidence>
<gene>
    <name evidence="2" type="ORF">BYL167_LOCUS74883</name>
</gene>